<evidence type="ECO:0000256" key="8">
    <source>
        <dbReference type="ARBA" id="ARBA00023085"/>
    </source>
</evidence>
<comment type="pathway">
    <text evidence="2 12">Glycan metabolism; pectin degradation; 2-dehydro-3-deoxy-D-gluconate from pectin: step 1/5.</text>
</comment>
<evidence type="ECO:0000313" key="14">
    <source>
        <dbReference type="EMBL" id="KAF7137888.1"/>
    </source>
</evidence>
<keyword evidence="12" id="KW-0964">Secreted</keyword>
<dbReference type="Proteomes" id="UP000626092">
    <property type="component" value="Unassembled WGS sequence"/>
</dbReference>
<evidence type="ECO:0000256" key="10">
    <source>
        <dbReference type="ARBA" id="ARBA00047928"/>
    </source>
</evidence>
<dbReference type="Gene3D" id="1.20.140.40">
    <property type="entry name" value="Invertase/pectin methylesterase inhibitor family protein"/>
    <property type="match status" value="1"/>
</dbReference>
<evidence type="ECO:0000256" key="6">
    <source>
        <dbReference type="ARBA" id="ARBA00022512"/>
    </source>
</evidence>
<dbReference type="GO" id="GO:0004857">
    <property type="term" value="F:enzyme inhibitor activity"/>
    <property type="evidence" value="ECO:0007669"/>
    <property type="project" value="InterPro"/>
</dbReference>
<gene>
    <name evidence="14" type="ORF">RHSIM_Rhsim07G0029900</name>
</gene>
<feature type="chain" id="PRO_5033105395" description="Pectinesterase" evidence="12">
    <location>
        <begin position="23"/>
        <end position="519"/>
    </location>
</feature>
<dbReference type="InterPro" id="IPR000070">
    <property type="entry name" value="Pectinesterase_cat"/>
</dbReference>
<evidence type="ECO:0000259" key="13">
    <source>
        <dbReference type="SMART" id="SM00856"/>
    </source>
</evidence>
<dbReference type="EC" id="3.1.1.11" evidence="5 12"/>
<sequence>MPIQSFIAALAFLSILSPAVSGHLPTDVEAWCRQTPHPEPCEYFLTHDPKYYARPVNKKSDFFKLSVELALDRAMQAQADAYRLGSRWANELEKAAAADCLDLYNYTIKQLNKTSLDTHANRVDAQTWLSSALTNLETCRAGFIDFGVTDNIILPLMNNNVSSLISNTLAMNKVPNGIWGKYKQGFPNWVSPGNQKLLQSMSPAAVANIVVAKDGSGNYTSVAAAVAAAAGMRSGNGRFVIYVKAGTYKENVEIRLSNITLVGDGIGKTVITGSKSVGGGSTTFGSATLAVVGDGFIGQGITIQNTAGAANGQAVALRVNSDLSVFYQCSLEGYQDTLYVHSQRQFYKECDIYGTVDFVFGNAAAVLQNCSIYARYPGPGKGNTITAQGRIDPNQNTGISVHECQVIAASDLKPRLGSVQTYLGRPWRKYSRTVFMKTYLGDLINPAGWSPWKGDFALTTLYYGEYMNTGPGSSTANRVNWTGYHVITSASVASEFTVANFIAGESWLPATNVPFTAGL</sequence>
<evidence type="ECO:0000256" key="2">
    <source>
        <dbReference type="ARBA" id="ARBA00005184"/>
    </source>
</evidence>
<evidence type="ECO:0000256" key="1">
    <source>
        <dbReference type="ARBA" id="ARBA00004191"/>
    </source>
</evidence>
<evidence type="ECO:0000256" key="5">
    <source>
        <dbReference type="ARBA" id="ARBA00013229"/>
    </source>
</evidence>
<dbReference type="SUPFAM" id="SSF51126">
    <property type="entry name" value="Pectin lyase-like"/>
    <property type="match status" value="1"/>
</dbReference>
<dbReference type="NCBIfam" id="TIGR01614">
    <property type="entry name" value="PME_inhib"/>
    <property type="match status" value="1"/>
</dbReference>
<dbReference type="FunFam" id="2.160.20.10:FF:000001">
    <property type="entry name" value="Pectinesterase"/>
    <property type="match status" value="1"/>
</dbReference>
<dbReference type="InterPro" id="IPR018040">
    <property type="entry name" value="Pectinesterase_Tyr_AS"/>
</dbReference>
<dbReference type="InterPro" id="IPR006501">
    <property type="entry name" value="Pectinesterase_inhib_dom"/>
</dbReference>
<dbReference type="InterPro" id="IPR012334">
    <property type="entry name" value="Pectin_lyas_fold"/>
</dbReference>
<feature type="active site" evidence="11">
    <location>
        <position position="357"/>
    </location>
</feature>
<dbReference type="OrthoDB" id="2019149at2759"/>
<keyword evidence="15" id="KW-1185">Reference proteome</keyword>
<dbReference type="GO" id="GO:0030599">
    <property type="term" value="F:pectinesterase activity"/>
    <property type="evidence" value="ECO:0007669"/>
    <property type="project" value="UniProtKB-UniRule"/>
</dbReference>
<dbReference type="PANTHER" id="PTHR31707">
    <property type="entry name" value="PECTINESTERASE"/>
    <property type="match status" value="1"/>
</dbReference>
<comment type="catalytic activity">
    <reaction evidence="10 12">
        <text>[(1-&gt;4)-alpha-D-galacturonosyl methyl ester](n) + n H2O = [(1-&gt;4)-alpha-D-galacturonosyl](n) + n methanol + n H(+)</text>
        <dbReference type="Rhea" id="RHEA:22380"/>
        <dbReference type="Rhea" id="RHEA-COMP:14570"/>
        <dbReference type="Rhea" id="RHEA-COMP:14573"/>
        <dbReference type="ChEBI" id="CHEBI:15377"/>
        <dbReference type="ChEBI" id="CHEBI:15378"/>
        <dbReference type="ChEBI" id="CHEBI:17790"/>
        <dbReference type="ChEBI" id="CHEBI:140522"/>
        <dbReference type="ChEBI" id="CHEBI:140523"/>
        <dbReference type="EC" id="3.1.1.11"/>
    </reaction>
</comment>
<comment type="function">
    <text evidence="12">Acts in the modification of cell walls via demethylesterification of cell wall pectin.</text>
</comment>
<evidence type="ECO:0000313" key="15">
    <source>
        <dbReference type="Proteomes" id="UP000626092"/>
    </source>
</evidence>
<proteinExistence type="inferred from homology"/>
<dbReference type="CDD" id="cd15798">
    <property type="entry name" value="PMEI-like_3"/>
    <property type="match status" value="1"/>
</dbReference>
<organism evidence="14 15">
    <name type="scientific">Rhododendron simsii</name>
    <name type="common">Sims's rhododendron</name>
    <dbReference type="NCBI Taxonomy" id="118357"/>
    <lineage>
        <taxon>Eukaryota</taxon>
        <taxon>Viridiplantae</taxon>
        <taxon>Streptophyta</taxon>
        <taxon>Embryophyta</taxon>
        <taxon>Tracheophyta</taxon>
        <taxon>Spermatophyta</taxon>
        <taxon>Magnoliopsida</taxon>
        <taxon>eudicotyledons</taxon>
        <taxon>Gunneridae</taxon>
        <taxon>Pentapetalae</taxon>
        <taxon>asterids</taxon>
        <taxon>Ericales</taxon>
        <taxon>Ericaceae</taxon>
        <taxon>Ericoideae</taxon>
        <taxon>Rhodoreae</taxon>
        <taxon>Rhododendron</taxon>
    </lineage>
</organism>
<dbReference type="InterPro" id="IPR033131">
    <property type="entry name" value="Pectinesterase_Asp_AS"/>
</dbReference>
<evidence type="ECO:0000256" key="3">
    <source>
        <dbReference type="ARBA" id="ARBA00006027"/>
    </source>
</evidence>
<dbReference type="EMBL" id="WJXA01000007">
    <property type="protein sequence ID" value="KAF7137888.1"/>
    <property type="molecule type" value="Genomic_DNA"/>
</dbReference>
<keyword evidence="9 12" id="KW-0961">Cell wall biogenesis/degradation</keyword>
<reference evidence="14" key="1">
    <citation type="submission" date="2019-11" db="EMBL/GenBank/DDBJ databases">
        <authorList>
            <person name="Liu Y."/>
            <person name="Hou J."/>
            <person name="Li T.-Q."/>
            <person name="Guan C.-H."/>
            <person name="Wu X."/>
            <person name="Wu H.-Z."/>
            <person name="Ling F."/>
            <person name="Zhang R."/>
            <person name="Shi X.-G."/>
            <person name="Ren J.-P."/>
            <person name="Chen E.-F."/>
            <person name="Sun J.-M."/>
        </authorList>
    </citation>
    <scope>NUCLEOTIDE SEQUENCE</scope>
    <source>
        <strain evidence="14">Adult_tree_wgs_1</strain>
        <tissue evidence="14">Leaves</tissue>
    </source>
</reference>
<dbReference type="Pfam" id="PF04043">
    <property type="entry name" value="PMEI"/>
    <property type="match status" value="1"/>
</dbReference>
<dbReference type="InterPro" id="IPR035513">
    <property type="entry name" value="Invertase/methylesterase_inhib"/>
</dbReference>
<dbReference type="InterPro" id="IPR011050">
    <property type="entry name" value="Pectin_lyase_fold/virulence"/>
</dbReference>
<comment type="caution">
    <text evidence="14">The sequence shown here is derived from an EMBL/GenBank/DDBJ whole genome shotgun (WGS) entry which is preliminary data.</text>
</comment>
<evidence type="ECO:0000256" key="11">
    <source>
        <dbReference type="PROSITE-ProRule" id="PRU10040"/>
    </source>
</evidence>
<dbReference type="GO" id="GO:0042545">
    <property type="term" value="P:cell wall modification"/>
    <property type="evidence" value="ECO:0007669"/>
    <property type="project" value="UniProtKB-UniRule"/>
</dbReference>
<dbReference type="SUPFAM" id="SSF101148">
    <property type="entry name" value="Plant invertase/pectin methylesterase inhibitor"/>
    <property type="match status" value="1"/>
</dbReference>
<evidence type="ECO:0000256" key="9">
    <source>
        <dbReference type="ARBA" id="ARBA00023316"/>
    </source>
</evidence>
<comment type="subcellular location">
    <subcellularLocation>
        <location evidence="1 12">Secreted</location>
        <location evidence="1 12">Cell wall</location>
    </subcellularLocation>
</comment>
<evidence type="ECO:0000256" key="12">
    <source>
        <dbReference type="RuleBase" id="RU000589"/>
    </source>
</evidence>
<dbReference type="PROSITE" id="PS00800">
    <property type="entry name" value="PECTINESTERASE_1"/>
    <property type="match status" value="1"/>
</dbReference>
<dbReference type="Pfam" id="PF01095">
    <property type="entry name" value="Pectinesterase"/>
    <property type="match status" value="1"/>
</dbReference>
<dbReference type="UniPathway" id="UPA00545">
    <property type="reaction ID" value="UER00823"/>
</dbReference>
<keyword evidence="12" id="KW-0732">Signal</keyword>
<dbReference type="GO" id="GO:0045490">
    <property type="term" value="P:pectin catabolic process"/>
    <property type="evidence" value="ECO:0007669"/>
    <property type="project" value="UniProtKB-UniRule"/>
</dbReference>
<feature type="domain" description="Pectinesterase inhibitor" evidence="13">
    <location>
        <begin position="23"/>
        <end position="171"/>
    </location>
</feature>
<keyword evidence="6 12" id="KW-0134">Cell wall</keyword>
<dbReference type="PROSITE" id="PS00503">
    <property type="entry name" value="PECTINESTERASE_2"/>
    <property type="match status" value="1"/>
</dbReference>
<accession>A0A834GMY9</accession>
<name>A0A834GMY9_RHOSS</name>
<keyword evidence="8 12" id="KW-0063">Aspartyl esterase</keyword>
<comment type="similarity">
    <text evidence="4">In the C-terminal section; belongs to the pectinesterase family.</text>
</comment>
<protein>
    <recommendedName>
        <fullName evidence="5 12">Pectinesterase</fullName>
        <ecNumber evidence="5 12">3.1.1.11</ecNumber>
    </recommendedName>
</protein>
<dbReference type="Gene3D" id="2.160.20.10">
    <property type="entry name" value="Single-stranded right-handed beta-helix, Pectin lyase-like"/>
    <property type="match status" value="1"/>
</dbReference>
<evidence type="ECO:0000256" key="7">
    <source>
        <dbReference type="ARBA" id="ARBA00022801"/>
    </source>
</evidence>
<keyword evidence="7 12" id="KW-0378">Hydrolase</keyword>
<dbReference type="AlphaFoldDB" id="A0A834GMY9"/>
<comment type="similarity">
    <text evidence="3">In the N-terminal section; belongs to the PMEI family.</text>
</comment>
<evidence type="ECO:0000256" key="4">
    <source>
        <dbReference type="ARBA" id="ARBA00007786"/>
    </source>
</evidence>
<feature type="signal peptide" evidence="12">
    <location>
        <begin position="1"/>
        <end position="22"/>
    </location>
</feature>
<dbReference type="SMART" id="SM00856">
    <property type="entry name" value="PMEI"/>
    <property type="match status" value="1"/>
</dbReference>